<evidence type="ECO:0000256" key="13">
    <source>
        <dbReference type="SAM" id="MobiDB-lite"/>
    </source>
</evidence>
<comment type="similarity">
    <text evidence="2 12">Belongs to the amiloride-sensitive sodium channel (TC 1.A.6) family.</text>
</comment>
<feature type="compositionally biased region" description="Polar residues" evidence="13">
    <location>
        <begin position="605"/>
        <end position="615"/>
    </location>
</feature>
<evidence type="ECO:0000313" key="15">
    <source>
        <dbReference type="Proteomes" id="UP000198287"/>
    </source>
</evidence>
<evidence type="ECO:0000256" key="4">
    <source>
        <dbReference type="ARBA" id="ARBA00022461"/>
    </source>
</evidence>
<keyword evidence="11 12" id="KW-0407">Ion channel</keyword>
<feature type="compositionally biased region" description="Polar residues" evidence="13">
    <location>
        <begin position="557"/>
        <end position="567"/>
    </location>
</feature>
<evidence type="ECO:0000256" key="8">
    <source>
        <dbReference type="ARBA" id="ARBA00023065"/>
    </source>
</evidence>
<accession>A0A226D4V0</accession>
<evidence type="ECO:0000256" key="2">
    <source>
        <dbReference type="ARBA" id="ARBA00007193"/>
    </source>
</evidence>
<keyword evidence="3 12" id="KW-0813">Transport</keyword>
<dbReference type="AlphaFoldDB" id="A0A226D4V0"/>
<evidence type="ECO:0000256" key="7">
    <source>
        <dbReference type="ARBA" id="ARBA00023053"/>
    </source>
</evidence>
<feature type="region of interest" description="Disordered" evidence="13">
    <location>
        <begin position="323"/>
        <end position="488"/>
    </location>
</feature>
<protein>
    <submittedName>
        <fullName evidence="14">Pickpocket protein 28</fullName>
    </submittedName>
</protein>
<keyword evidence="6" id="KW-1133">Transmembrane helix</keyword>
<evidence type="ECO:0000256" key="12">
    <source>
        <dbReference type="RuleBase" id="RU000679"/>
    </source>
</evidence>
<gene>
    <name evidence="14" type="ORF">Fcan01_24695</name>
</gene>
<dbReference type="Proteomes" id="UP000198287">
    <property type="component" value="Unassembled WGS sequence"/>
</dbReference>
<dbReference type="EMBL" id="LNIX01000033">
    <property type="protein sequence ID" value="OXA40572.1"/>
    <property type="molecule type" value="Genomic_DNA"/>
</dbReference>
<dbReference type="InterPro" id="IPR001873">
    <property type="entry name" value="ENaC"/>
</dbReference>
<keyword evidence="9" id="KW-0472">Membrane</keyword>
<feature type="region of interest" description="Disordered" evidence="13">
    <location>
        <begin position="509"/>
        <end position="708"/>
    </location>
</feature>
<evidence type="ECO:0000256" key="6">
    <source>
        <dbReference type="ARBA" id="ARBA00022989"/>
    </source>
</evidence>
<evidence type="ECO:0000256" key="3">
    <source>
        <dbReference type="ARBA" id="ARBA00022448"/>
    </source>
</evidence>
<dbReference type="GO" id="GO:0005272">
    <property type="term" value="F:sodium channel activity"/>
    <property type="evidence" value="ECO:0007669"/>
    <property type="project" value="UniProtKB-KW"/>
</dbReference>
<comment type="subcellular location">
    <subcellularLocation>
        <location evidence="1">Membrane</location>
        <topology evidence="1">Multi-pass membrane protein</topology>
    </subcellularLocation>
</comment>
<evidence type="ECO:0000313" key="14">
    <source>
        <dbReference type="EMBL" id="OXA40572.1"/>
    </source>
</evidence>
<keyword evidence="8 12" id="KW-0406">Ion transport</keyword>
<keyword evidence="10 12" id="KW-0739">Sodium transport</keyword>
<keyword evidence="5 12" id="KW-0812">Transmembrane</keyword>
<feature type="compositionally biased region" description="Basic and acidic residues" evidence="13">
    <location>
        <begin position="474"/>
        <end position="484"/>
    </location>
</feature>
<feature type="compositionally biased region" description="Acidic residues" evidence="13">
    <location>
        <begin position="413"/>
        <end position="428"/>
    </location>
</feature>
<proteinExistence type="inferred from homology"/>
<sequence length="717" mass="77811">MASSISGKHDTIKTLLADEKVCNQSESELYLNKHSDLNLRTPSNRTSACKEQAHPYQDKIPLTQKYAGPRFGFGFVAQFDLKNTVCPQNDGLAYILGITSIYDELNADTGGVKILLNHDVKIILEAVITISEKDIKKLDRGDRDCILAKPDKNPPDFYQFHTQENCIKECKSEAIFKKCNCSLAGLSNKPGRKLCTTLDDTICAAKIQNDGVNCPKCLPGCSHIAYKVASIISVPYDEKTAPAIVKEMTGNAPYTSRVQIGFNVHQMLVMEKQDKYEWTDIIGKFNLFGISAIDGARVGEATLDLICSLIALLWAYMTRNDDDKDNDDNNNNGNANEAIEQAPNPQEQAEGNAPDNEEPEIEPPPPPLTPPQPDEEDKQPEEEENAPDNVTDQPEIKPPPPPEQPEEQVKQPEEEETVSDDDSDDDEPIFCPGLTHPDHVFPRTSSSPPPLRRRKQQEGDGFMRKFRSLFRSSGKFEIDPEDPFRPTSAMEDAMSTLKHFAMAPIFTVGSEGEKGGSGVGESSLPTDDGESAAVVDSVTPVPQMMYPCTDETDSMDTQEPGCSSASVPGQAPDQKDDGQESAAVTAGETCTSADAEESNLDRDNNSIPTTASNSVAEIDPQPTDQGVISPRRFGDVNPLDSSPSRPHTAGGHYSPPLGDAEVPSTSRQIHSAPGNASRILIPSSNVPSTPGIGSVIPPVDVDVKPSSSHVLDQLGFL</sequence>
<dbReference type="Pfam" id="PF00858">
    <property type="entry name" value="ASC"/>
    <property type="match status" value="1"/>
</dbReference>
<organism evidence="14 15">
    <name type="scientific">Folsomia candida</name>
    <name type="common">Springtail</name>
    <dbReference type="NCBI Taxonomy" id="158441"/>
    <lineage>
        <taxon>Eukaryota</taxon>
        <taxon>Metazoa</taxon>
        <taxon>Ecdysozoa</taxon>
        <taxon>Arthropoda</taxon>
        <taxon>Hexapoda</taxon>
        <taxon>Collembola</taxon>
        <taxon>Entomobryomorpha</taxon>
        <taxon>Isotomoidea</taxon>
        <taxon>Isotomidae</taxon>
        <taxon>Proisotominae</taxon>
        <taxon>Folsomia</taxon>
    </lineage>
</organism>
<comment type="caution">
    <text evidence="14">The sequence shown here is derived from an EMBL/GenBank/DDBJ whole genome shotgun (WGS) entry which is preliminary data.</text>
</comment>
<keyword evidence="15" id="KW-1185">Reference proteome</keyword>
<evidence type="ECO:0000256" key="1">
    <source>
        <dbReference type="ARBA" id="ARBA00004141"/>
    </source>
</evidence>
<name>A0A226D4V0_FOLCA</name>
<keyword evidence="4 12" id="KW-0894">Sodium channel</keyword>
<feature type="compositionally biased region" description="Pro residues" evidence="13">
    <location>
        <begin position="362"/>
        <end position="372"/>
    </location>
</feature>
<reference evidence="14 15" key="1">
    <citation type="submission" date="2015-12" db="EMBL/GenBank/DDBJ databases">
        <title>The genome of Folsomia candida.</title>
        <authorList>
            <person name="Faddeeva A."/>
            <person name="Derks M.F."/>
            <person name="Anvar Y."/>
            <person name="Smit S."/>
            <person name="Van Straalen N."/>
            <person name="Roelofs D."/>
        </authorList>
    </citation>
    <scope>NUCLEOTIDE SEQUENCE [LARGE SCALE GENOMIC DNA]</scope>
    <source>
        <strain evidence="14 15">VU population</strain>
        <tissue evidence="14">Whole body</tissue>
    </source>
</reference>
<keyword evidence="7" id="KW-0915">Sodium</keyword>
<evidence type="ECO:0000256" key="10">
    <source>
        <dbReference type="ARBA" id="ARBA00023201"/>
    </source>
</evidence>
<dbReference type="GO" id="GO:0016020">
    <property type="term" value="C:membrane"/>
    <property type="evidence" value="ECO:0007669"/>
    <property type="project" value="UniProtKB-SubCell"/>
</dbReference>
<evidence type="ECO:0000256" key="9">
    <source>
        <dbReference type="ARBA" id="ARBA00023136"/>
    </source>
</evidence>
<evidence type="ECO:0000256" key="5">
    <source>
        <dbReference type="ARBA" id="ARBA00022692"/>
    </source>
</evidence>
<evidence type="ECO:0000256" key="11">
    <source>
        <dbReference type="ARBA" id="ARBA00023303"/>
    </source>
</evidence>
<feature type="compositionally biased region" description="Acidic residues" evidence="13">
    <location>
        <begin position="373"/>
        <end position="386"/>
    </location>
</feature>